<dbReference type="Proteomes" id="UP001209755">
    <property type="component" value="Unassembled WGS sequence"/>
</dbReference>
<feature type="transmembrane region" description="Helical" evidence="10">
    <location>
        <begin position="28"/>
        <end position="46"/>
    </location>
</feature>
<dbReference type="EMBL" id="JAOQNS010000019">
    <property type="protein sequence ID" value="MCW2310148.1"/>
    <property type="molecule type" value="Genomic_DNA"/>
</dbReference>
<dbReference type="PRINTS" id="PR00344">
    <property type="entry name" value="BCTRLSENSOR"/>
</dbReference>
<evidence type="ECO:0000256" key="3">
    <source>
        <dbReference type="ARBA" id="ARBA00012438"/>
    </source>
</evidence>
<evidence type="ECO:0000256" key="6">
    <source>
        <dbReference type="ARBA" id="ARBA00022679"/>
    </source>
</evidence>
<comment type="caution">
    <text evidence="12">The sequence shown here is derived from an EMBL/GenBank/DDBJ whole genome shotgun (WGS) entry which is preliminary data.</text>
</comment>
<dbReference type="EC" id="2.7.13.3" evidence="3"/>
<dbReference type="CDD" id="cd00082">
    <property type="entry name" value="HisKA"/>
    <property type="match status" value="1"/>
</dbReference>
<name>A0ABT3HIB7_9HYPH</name>
<keyword evidence="13" id="KW-1185">Reference proteome</keyword>
<keyword evidence="8 12" id="KW-0418">Kinase</keyword>
<evidence type="ECO:0000259" key="11">
    <source>
        <dbReference type="PROSITE" id="PS50109"/>
    </source>
</evidence>
<keyword evidence="6 12" id="KW-0808">Transferase</keyword>
<evidence type="ECO:0000256" key="1">
    <source>
        <dbReference type="ARBA" id="ARBA00000085"/>
    </source>
</evidence>
<organism evidence="12 13">
    <name type="scientific">Rhodobium gokarnense</name>
    <dbReference type="NCBI Taxonomy" id="364296"/>
    <lineage>
        <taxon>Bacteria</taxon>
        <taxon>Pseudomonadati</taxon>
        <taxon>Pseudomonadota</taxon>
        <taxon>Alphaproteobacteria</taxon>
        <taxon>Hyphomicrobiales</taxon>
        <taxon>Rhodobiaceae</taxon>
        <taxon>Rhodobium</taxon>
    </lineage>
</organism>
<dbReference type="Gene3D" id="1.10.287.130">
    <property type="match status" value="1"/>
</dbReference>
<dbReference type="Pfam" id="PF00512">
    <property type="entry name" value="HisKA"/>
    <property type="match status" value="1"/>
</dbReference>
<sequence>MFGSVATPSSQGPSFAHRKVRLDTLVRLRWLAVAGQSVAVLAVAVWLKFPFPVWWCFGLIGLSAWLNLFLKIRYPSSRRLTEGSATLLLSFDILQLSGLLLLTGGLTNPFALLLLAPVTVSATALPPTRTALLGALAVGASCVLALFPQPLPWYPGERLVFPQLYVLGIFLALTSSLAFIAVYAFRVAEEGRQLADALAATELVLAREQHLSALDGLAAAAAHELGTPLGTIVLTSKELAGEFADGGPVAEDIALIRSQAERCREILAKLTSLSAAPDTHFDRMPISHILEEVVAPNRDFGVDIEVVKSGVGKEPVGVRNPAVLYGLGNLVENAADFAEEKVVLTAEWTDDTVRVTIADDGPGFAASVLDRLGEPYVTTRKHSEAEEGHSSGGGLGLGLFIAKTLLERTGAQVDIGNRAAPETGAVVEIAWSRARLDFSGGDDTNADPDEFSIRPSVAASLPDGL</sequence>
<keyword evidence="5" id="KW-0597">Phosphoprotein</keyword>
<keyword evidence="9" id="KW-0067">ATP-binding</keyword>
<evidence type="ECO:0000256" key="5">
    <source>
        <dbReference type="ARBA" id="ARBA00022553"/>
    </source>
</evidence>
<feature type="transmembrane region" description="Helical" evidence="10">
    <location>
        <begin position="52"/>
        <end position="70"/>
    </location>
</feature>
<evidence type="ECO:0000256" key="9">
    <source>
        <dbReference type="ARBA" id="ARBA00022840"/>
    </source>
</evidence>
<dbReference type="Gene3D" id="3.30.565.10">
    <property type="entry name" value="Histidine kinase-like ATPase, C-terminal domain"/>
    <property type="match status" value="1"/>
</dbReference>
<dbReference type="InterPro" id="IPR003661">
    <property type="entry name" value="HisK_dim/P_dom"/>
</dbReference>
<proteinExistence type="predicted"/>
<feature type="transmembrane region" description="Helical" evidence="10">
    <location>
        <begin position="163"/>
        <end position="185"/>
    </location>
</feature>
<evidence type="ECO:0000256" key="10">
    <source>
        <dbReference type="SAM" id="Phobius"/>
    </source>
</evidence>
<dbReference type="SUPFAM" id="SSF47384">
    <property type="entry name" value="Homodimeric domain of signal transducing histidine kinase"/>
    <property type="match status" value="1"/>
</dbReference>
<evidence type="ECO:0000313" key="12">
    <source>
        <dbReference type="EMBL" id="MCW2310148.1"/>
    </source>
</evidence>
<dbReference type="InterPro" id="IPR005467">
    <property type="entry name" value="His_kinase_dom"/>
</dbReference>
<dbReference type="SMART" id="SM00388">
    <property type="entry name" value="HisKA"/>
    <property type="match status" value="1"/>
</dbReference>
<dbReference type="SUPFAM" id="SSF55874">
    <property type="entry name" value="ATPase domain of HSP90 chaperone/DNA topoisomerase II/histidine kinase"/>
    <property type="match status" value="1"/>
</dbReference>
<dbReference type="PANTHER" id="PTHR44936:SF10">
    <property type="entry name" value="SENSOR PROTEIN RSTB"/>
    <property type="match status" value="1"/>
</dbReference>
<dbReference type="PROSITE" id="PS50109">
    <property type="entry name" value="HIS_KIN"/>
    <property type="match status" value="1"/>
</dbReference>
<comment type="catalytic activity">
    <reaction evidence="1">
        <text>ATP + protein L-histidine = ADP + protein N-phospho-L-histidine.</text>
        <dbReference type="EC" id="2.7.13.3"/>
    </reaction>
</comment>
<evidence type="ECO:0000256" key="4">
    <source>
        <dbReference type="ARBA" id="ARBA00022475"/>
    </source>
</evidence>
<evidence type="ECO:0000256" key="7">
    <source>
        <dbReference type="ARBA" id="ARBA00022741"/>
    </source>
</evidence>
<dbReference type="InterPro" id="IPR003594">
    <property type="entry name" value="HATPase_dom"/>
</dbReference>
<comment type="subcellular location">
    <subcellularLocation>
        <location evidence="2">Cell membrane</location>
        <topology evidence="2">Multi-pass membrane protein</topology>
    </subcellularLocation>
</comment>
<dbReference type="InterPro" id="IPR036890">
    <property type="entry name" value="HATPase_C_sf"/>
</dbReference>
<keyword evidence="10" id="KW-0812">Transmembrane</keyword>
<protein>
    <recommendedName>
        <fullName evidence="3">histidine kinase</fullName>
        <ecNumber evidence="3">2.7.13.3</ecNumber>
    </recommendedName>
</protein>
<keyword evidence="7" id="KW-0547">Nucleotide-binding</keyword>
<dbReference type="RefSeq" id="WP_264603724.1">
    <property type="nucleotide sequence ID" value="NZ_JAOQNS010000019.1"/>
</dbReference>
<evidence type="ECO:0000313" key="13">
    <source>
        <dbReference type="Proteomes" id="UP001209755"/>
    </source>
</evidence>
<dbReference type="InterPro" id="IPR050980">
    <property type="entry name" value="2C_sensor_his_kinase"/>
</dbReference>
<dbReference type="InterPro" id="IPR036097">
    <property type="entry name" value="HisK_dim/P_sf"/>
</dbReference>
<keyword evidence="10" id="KW-1133">Transmembrane helix</keyword>
<dbReference type="NCBIfam" id="NF033792">
    <property type="entry name" value="ActS_PrrB_HisK"/>
    <property type="match status" value="1"/>
</dbReference>
<reference evidence="13" key="1">
    <citation type="submission" date="2023-07" db="EMBL/GenBank/DDBJ databases">
        <title>Genome sequencing of Purple Non-Sulfur Bacteria from various extreme environments.</title>
        <authorList>
            <person name="Mayer M."/>
        </authorList>
    </citation>
    <scope>NUCLEOTIDE SEQUENCE [LARGE SCALE GENOMIC DNA]</scope>
    <source>
        <strain evidence="13">DSM 17935</strain>
    </source>
</reference>
<dbReference type="SMART" id="SM00387">
    <property type="entry name" value="HATPase_c"/>
    <property type="match status" value="1"/>
</dbReference>
<accession>A0ABT3HIB7</accession>
<dbReference type="Pfam" id="PF02518">
    <property type="entry name" value="HATPase_c"/>
    <property type="match status" value="1"/>
</dbReference>
<gene>
    <name evidence="12" type="ORF">M2319_004513</name>
</gene>
<feature type="transmembrane region" description="Helical" evidence="10">
    <location>
        <begin position="132"/>
        <end position="151"/>
    </location>
</feature>
<dbReference type="InterPro" id="IPR047770">
    <property type="entry name" value="RegB"/>
</dbReference>
<dbReference type="GO" id="GO:0004673">
    <property type="term" value="F:protein histidine kinase activity"/>
    <property type="evidence" value="ECO:0007669"/>
    <property type="project" value="UniProtKB-EC"/>
</dbReference>
<evidence type="ECO:0000256" key="2">
    <source>
        <dbReference type="ARBA" id="ARBA00004651"/>
    </source>
</evidence>
<keyword evidence="10" id="KW-0472">Membrane</keyword>
<feature type="domain" description="Histidine kinase" evidence="11">
    <location>
        <begin position="220"/>
        <end position="435"/>
    </location>
</feature>
<dbReference type="InterPro" id="IPR004358">
    <property type="entry name" value="Sig_transdc_His_kin-like_C"/>
</dbReference>
<evidence type="ECO:0000256" key="8">
    <source>
        <dbReference type="ARBA" id="ARBA00022777"/>
    </source>
</evidence>
<dbReference type="PANTHER" id="PTHR44936">
    <property type="entry name" value="SENSOR PROTEIN CREC"/>
    <property type="match status" value="1"/>
</dbReference>
<keyword evidence="4" id="KW-1003">Cell membrane</keyword>